<dbReference type="OrthoDB" id="15108at2759"/>
<comment type="similarity">
    <text evidence="2">Belongs to the complex I NDUFB4 subunit family.</text>
</comment>
<keyword evidence="11 14" id="KW-0472">Membrane</keyword>
<dbReference type="EMBL" id="MCFC01000059">
    <property type="protein sequence ID" value="ORY25256.1"/>
    <property type="molecule type" value="Genomic_DNA"/>
</dbReference>
<dbReference type="STRING" id="71784.A0A1Y2AS00"/>
<dbReference type="PANTHER" id="PTHR39476:SF1">
    <property type="entry name" value="NADH DEHYDROGENASE [UBIQUINONE] 1 BETA SUBCOMPLEX SUBUNIT 4"/>
    <property type="match status" value="1"/>
</dbReference>
<feature type="transmembrane region" description="Helical" evidence="14">
    <location>
        <begin position="41"/>
        <end position="61"/>
    </location>
</feature>
<evidence type="ECO:0000256" key="1">
    <source>
        <dbReference type="ARBA" id="ARBA00004434"/>
    </source>
</evidence>
<dbReference type="InParanoid" id="A0A1Y2AS00"/>
<name>A0A1Y2AS00_9TREE</name>
<keyword evidence="9 14" id="KW-1133">Transmembrane helix</keyword>
<evidence type="ECO:0000313" key="16">
    <source>
        <dbReference type="Proteomes" id="UP000193986"/>
    </source>
</evidence>
<dbReference type="GO" id="GO:0005743">
    <property type="term" value="C:mitochondrial inner membrane"/>
    <property type="evidence" value="ECO:0007669"/>
    <property type="project" value="UniProtKB-SubCell"/>
</dbReference>
<dbReference type="AlphaFoldDB" id="A0A1Y2AS00"/>
<evidence type="ECO:0000256" key="4">
    <source>
        <dbReference type="ARBA" id="ARBA00022448"/>
    </source>
</evidence>
<comment type="caution">
    <text evidence="15">The sequence shown here is derived from an EMBL/GenBank/DDBJ whole genome shotgun (WGS) entry which is preliminary data.</text>
</comment>
<gene>
    <name evidence="15" type="ORF">BCR39DRAFT_544657</name>
</gene>
<evidence type="ECO:0000256" key="13">
    <source>
        <dbReference type="ARBA" id="ARBA00030987"/>
    </source>
</evidence>
<comment type="subcellular location">
    <subcellularLocation>
        <location evidence="1">Mitochondrion inner membrane</location>
        <topology evidence="1">Single-pass membrane protein</topology>
    </subcellularLocation>
</comment>
<proteinExistence type="inferred from homology"/>
<evidence type="ECO:0000256" key="10">
    <source>
        <dbReference type="ARBA" id="ARBA00023128"/>
    </source>
</evidence>
<evidence type="ECO:0000256" key="2">
    <source>
        <dbReference type="ARBA" id="ARBA00007260"/>
    </source>
</evidence>
<evidence type="ECO:0000256" key="9">
    <source>
        <dbReference type="ARBA" id="ARBA00022989"/>
    </source>
</evidence>
<accession>A0A1Y2AS00</accession>
<organism evidence="15 16">
    <name type="scientific">Naematelia encephala</name>
    <dbReference type="NCBI Taxonomy" id="71784"/>
    <lineage>
        <taxon>Eukaryota</taxon>
        <taxon>Fungi</taxon>
        <taxon>Dikarya</taxon>
        <taxon>Basidiomycota</taxon>
        <taxon>Agaricomycotina</taxon>
        <taxon>Tremellomycetes</taxon>
        <taxon>Tremellales</taxon>
        <taxon>Naemateliaceae</taxon>
        <taxon>Naematelia</taxon>
    </lineage>
</organism>
<dbReference type="Pfam" id="PF07225">
    <property type="entry name" value="NDUF_B4"/>
    <property type="match status" value="1"/>
</dbReference>
<evidence type="ECO:0000256" key="3">
    <source>
        <dbReference type="ARBA" id="ARBA00018681"/>
    </source>
</evidence>
<keyword evidence="5" id="KW-0679">Respiratory chain</keyword>
<keyword evidence="8" id="KW-0249">Electron transport</keyword>
<keyword evidence="7" id="KW-0999">Mitochondrion inner membrane</keyword>
<evidence type="ECO:0000256" key="7">
    <source>
        <dbReference type="ARBA" id="ARBA00022792"/>
    </source>
</evidence>
<keyword evidence="10" id="KW-0496">Mitochondrion</keyword>
<evidence type="ECO:0000256" key="14">
    <source>
        <dbReference type="SAM" id="Phobius"/>
    </source>
</evidence>
<dbReference type="InterPro" id="IPR009866">
    <property type="entry name" value="NADH_UbQ_OxRdtase_NDUFB4_su"/>
</dbReference>
<sequence>MAGGHGHGYTPVKYDPAIDKWAHMREHVYEHFKFTPKNTRALLFVAGAVPFFTYLGCTAFNRKYDVLAPPRDQSMLAKPLAPPRSSSSA</sequence>
<evidence type="ECO:0000256" key="8">
    <source>
        <dbReference type="ARBA" id="ARBA00022982"/>
    </source>
</evidence>
<protein>
    <recommendedName>
        <fullName evidence="3">NADH dehydrogenase [ubiquinone] 1 beta subcomplex subunit 4</fullName>
    </recommendedName>
    <alternativeName>
        <fullName evidence="12">Complex I-B15</fullName>
    </alternativeName>
    <alternativeName>
        <fullName evidence="13">NADH-ubiquinone oxidoreductase B15 subunit</fullName>
    </alternativeName>
</protein>
<reference evidence="15 16" key="1">
    <citation type="submission" date="2016-07" db="EMBL/GenBank/DDBJ databases">
        <title>Pervasive Adenine N6-methylation of Active Genes in Fungi.</title>
        <authorList>
            <consortium name="DOE Joint Genome Institute"/>
            <person name="Mondo S.J."/>
            <person name="Dannebaum R.O."/>
            <person name="Kuo R.C."/>
            <person name="Labutti K."/>
            <person name="Haridas S."/>
            <person name="Kuo A."/>
            <person name="Salamov A."/>
            <person name="Ahrendt S.R."/>
            <person name="Lipzen A."/>
            <person name="Sullivan W."/>
            <person name="Andreopoulos W.B."/>
            <person name="Clum A."/>
            <person name="Lindquist E."/>
            <person name="Daum C."/>
            <person name="Ramamoorthy G.K."/>
            <person name="Gryganskyi A."/>
            <person name="Culley D."/>
            <person name="Magnuson J.K."/>
            <person name="James T.Y."/>
            <person name="O'Malley M.A."/>
            <person name="Stajich J.E."/>
            <person name="Spatafora J.W."/>
            <person name="Visel A."/>
            <person name="Grigoriev I.V."/>
        </authorList>
    </citation>
    <scope>NUCLEOTIDE SEQUENCE [LARGE SCALE GENOMIC DNA]</scope>
    <source>
        <strain evidence="15 16">68-887.2</strain>
    </source>
</reference>
<keyword evidence="16" id="KW-1185">Reference proteome</keyword>
<keyword evidence="6 14" id="KW-0812">Transmembrane</keyword>
<evidence type="ECO:0000256" key="12">
    <source>
        <dbReference type="ARBA" id="ARBA00030212"/>
    </source>
</evidence>
<evidence type="ECO:0000256" key="11">
    <source>
        <dbReference type="ARBA" id="ARBA00023136"/>
    </source>
</evidence>
<keyword evidence="4" id="KW-0813">Transport</keyword>
<dbReference type="PANTHER" id="PTHR39476">
    <property type="entry name" value="NADH:UBIQUINONE OXIDOREDUCTASE 6.6KD SUBUNIT"/>
    <property type="match status" value="1"/>
</dbReference>
<evidence type="ECO:0000256" key="5">
    <source>
        <dbReference type="ARBA" id="ARBA00022660"/>
    </source>
</evidence>
<dbReference type="Proteomes" id="UP000193986">
    <property type="component" value="Unassembled WGS sequence"/>
</dbReference>
<evidence type="ECO:0000256" key="6">
    <source>
        <dbReference type="ARBA" id="ARBA00022692"/>
    </source>
</evidence>
<evidence type="ECO:0000313" key="15">
    <source>
        <dbReference type="EMBL" id="ORY25256.1"/>
    </source>
</evidence>